<feature type="transmembrane region" description="Helical" evidence="1">
    <location>
        <begin position="277"/>
        <end position="298"/>
    </location>
</feature>
<keyword evidence="1" id="KW-1133">Transmembrane helix</keyword>
<evidence type="ECO:0000313" key="3">
    <source>
        <dbReference type="Proteomes" id="UP000654482"/>
    </source>
</evidence>
<accession>A0A8J7DVA3</accession>
<feature type="transmembrane region" description="Helical" evidence="1">
    <location>
        <begin position="24"/>
        <end position="50"/>
    </location>
</feature>
<dbReference type="AlphaFoldDB" id="A0A8J7DVA3"/>
<evidence type="ECO:0000313" key="2">
    <source>
        <dbReference type="EMBL" id="MBE9115689.1"/>
    </source>
</evidence>
<reference evidence="2" key="1">
    <citation type="submission" date="2020-10" db="EMBL/GenBank/DDBJ databases">
        <authorList>
            <person name="Castelo-Branco R."/>
            <person name="Eusebio N."/>
            <person name="Adriana R."/>
            <person name="Vieira A."/>
            <person name="Brugerolle De Fraissinette N."/>
            <person name="Rezende De Castro R."/>
            <person name="Schneider M.P."/>
            <person name="Vasconcelos V."/>
            <person name="Leao P.N."/>
        </authorList>
    </citation>
    <scope>NUCLEOTIDE SEQUENCE</scope>
    <source>
        <strain evidence="2">LEGE 07157</strain>
    </source>
</reference>
<dbReference type="RefSeq" id="WP_228055551.1">
    <property type="nucleotide sequence ID" value="NZ_JADEWZ010000008.1"/>
</dbReference>
<comment type="caution">
    <text evidence="2">The sequence shown here is derived from an EMBL/GenBank/DDBJ whole genome shotgun (WGS) entry which is preliminary data.</text>
</comment>
<proteinExistence type="predicted"/>
<gene>
    <name evidence="2" type="ORF">IQ249_07250</name>
</gene>
<feature type="transmembrane region" description="Helical" evidence="1">
    <location>
        <begin position="57"/>
        <end position="84"/>
    </location>
</feature>
<name>A0A8J7DVA3_9CYAN</name>
<protein>
    <submittedName>
        <fullName evidence="2">Uncharacterized protein</fullName>
    </submittedName>
</protein>
<organism evidence="2 3">
    <name type="scientific">Lusitaniella coriacea LEGE 07157</name>
    <dbReference type="NCBI Taxonomy" id="945747"/>
    <lineage>
        <taxon>Bacteria</taxon>
        <taxon>Bacillati</taxon>
        <taxon>Cyanobacteriota</taxon>
        <taxon>Cyanophyceae</taxon>
        <taxon>Spirulinales</taxon>
        <taxon>Lusitaniellaceae</taxon>
        <taxon>Lusitaniella</taxon>
    </lineage>
</organism>
<keyword evidence="1" id="KW-0812">Transmembrane</keyword>
<dbReference type="Proteomes" id="UP000654482">
    <property type="component" value="Unassembled WGS sequence"/>
</dbReference>
<evidence type="ECO:0000256" key="1">
    <source>
        <dbReference type="SAM" id="Phobius"/>
    </source>
</evidence>
<dbReference type="EMBL" id="JADEWZ010000008">
    <property type="protein sequence ID" value="MBE9115689.1"/>
    <property type="molecule type" value="Genomic_DNA"/>
</dbReference>
<keyword evidence="3" id="KW-1185">Reference proteome</keyword>
<sequence length="400" mass="44954">MKRNIKNSLSNLTWPWWFPYPSSWLRTFILIPIAFPLNALILFGTIGILVSVSQRDLIILTIATIAAIILPTIILSFIYHIGWYKWQPQASPKTRAGWLPKGNSLWQGFTATLVMIFSFTTLFTLLLSFILLGCKLSSIPETGQDVAECASRSLGQVAGAIARQTTHVWNLEGEGVFLQQREQIDVRPWLLLWVIIAAYFYQGEYGIRKSLIPFLQKKRQKRRKINRQKQQSTPNIDPLDTELARLRGDMGLTAVRRNSDPLEPRVQAGRTPMRRRLLPLFGLSVAAFIGAISLYFGWQYLLQPQPTAAPIPAIQTSPTVPIPPPKPFSEAVKAATQAAQLAQTAKTPSEWQLVAQQWQIAANSMKSVPSNSAQFNLARQKAMEYEKNLQYAKANAAKGR</sequence>
<feature type="transmembrane region" description="Helical" evidence="1">
    <location>
        <begin position="104"/>
        <end position="132"/>
    </location>
</feature>
<keyword evidence="1" id="KW-0472">Membrane</keyword>